<dbReference type="GO" id="GO:0031011">
    <property type="term" value="C:Ino80 complex"/>
    <property type="evidence" value="ECO:0007669"/>
    <property type="project" value="TreeGrafter"/>
</dbReference>
<feature type="compositionally biased region" description="Basic and acidic residues" evidence="1">
    <location>
        <begin position="48"/>
        <end position="57"/>
    </location>
</feature>
<feature type="region of interest" description="Disordered" evidence="1">
    <location>
        <begin position="28"/>
        <end position="57"/>
    </location>
</feature>
<feature type="compositionally biased region" description="Low complexity" evidence="1">
    <location>
        <begin position="168"/>
        <end position="180"/>
    </location>
</feature>
<gene>
    <name evidence="2" type="ORF">mMyoMyo1_011400</name>
</gene>
<evidence type="ECO:0000313" key="3">
    <source>
        <dbReference type="Proteomes" id="UP000527355"/>
    </source>
</evidence>
<organism evidence="2 3">
    <name type="scientific">Myotis myotis</name>
    <name type="common">Greater mouse-eared bat</name>
    <name type="synonym">Vespertilio myotis</name>
    <dbReference type="NCBI Taxonomy" id="51298"/>
    <lineage>
        <taxon>Eukaryota</taxon>
        <taxon>Metazoa</taxon>
        <taxon>Chordata</taxon>
        <taxon>Craniata</taxon>
        <taxon>Vertebrata</taxon>
        <taxon>Euteleostomi</taxon>
        <taxon>Mammalia</taxon>
        <taxon>Eutheria</taxon>
        <taxon>Laurasiatheria</taxon>
        <taxon>Chiroptera</taxon>
        <taxon>Yangochiroptera</taxon>
        <taxon>Vespertilionidae</taxon>
        <taxon>Myotis</taxon>
    </lineage>
</organism>
<feature type="compositionally biased region" description="Polar residues" evidence="1">
    <location>
        <begin position="90"/>
        <end position="101"/>
    </location>
</feature>
<name>A0A7J7XZU8_MYOMY</name>
<dbReference type="VEuPathDB" id="HostDB:LOC118661360"/>
<dbReference type="GO" id="GO:0003677">
    <property type="term" value="F:DNA binding"/>
    <property type="evidence" value="ECO:0007669"/>
    <property type="project" value="TreeGrafter"/>
</dbReference>
<comment type="caution">
    <text evidence="2">The sequence shown here is derived from an EMBL/GenBank/DDBJ whole genome shotgun (WGS) entry which is preliminary data.</text>
</comment>
<feature type="region of interest" description="Disordered" evidence="1">
    <location>
        <begin position="84"/>
        <end position="180"/>
    </location>
</feature>
<accession>A0A7J7XZU8</accession>
<protein>
    <submittedName>
        <fullName evidence="2">Uncharacterized protein</fullName>
    </submittedName>
</protein>
<evidence type="ECO:0000313" key="2">
    <source>
        <dbReference type="EMBL" id="KAF6355211.1"/>
    </source>
</evidence>
<dbReference type="InterPro" id="IPR033555">
    <property type="entry name" value="TFPT"/>
</dbReference>
<dbReference type="GO" id="GO:0097190">
    <property type="term" value="P:apoptotic signaling pathway"/>
    <property type="evidence" value="ECO:0007669"/>
    <property type="project" value="TreeGrafter"/>
</dbReference>
<reference evidence="2 3" key="1">
    <citation type="journal article" date="2020" name="Nature">
        <title>Six reference-quality genomes reveal evolution of bat adaptations.</title>
        <authorList>
            <person name="Jebb D."/>
            <person name="Huang Z."/>
            <person name="Pippel M."/>
            <person name="Hughes G.M."/>
            <person name="Lavrichenko K."/>
            <person name="Devanna P."/>
            <person name="Winkler S."/>
            <person name="Jermiin L.S."/>
            <person name="Skirmuntt E.C."/>
            <person name="Katzourakis A."/>
            <person name="Burkitt-Gray L."/>
            <person name="Ray D.A."/>
            <person name="Sullivan K.A.M."/>
            <person name="Roscito J.G."/>
            <person name="Kirilenko B.M."/>
            <person name="Davalos L.M."/>
            <person name="Corthals A.P."/>
            <person name="Power M.L."/>
            <person name="Jones G."/>
            <person name="Ransome R.D."/>
            <person name="Dechmann D.K.N."/>
            <person name="Locatelli A.G."/>
            <person name="Puechmaille S.J."/>
            <person name="Fedrigo O."/>
            <person name="Jarvis E.D."/>
            <person name="Hiller M."/>
            <person name="Vernes S.C."/>
            <person name="Myers E.W."/>
            <person name="Teeling E.C."/>
        </authorList>
    </citation>
    <scope>NUCLEOTIDE SEQUENCE [LARGE SCALE GENOMIC DNA]</scope>
    <source>
        <strain evidence="2">MMyoMyo1</strain>
        <tissue evidence="2">Flight muscle</tissue>
    </source>
</reference>
<evidence type="ECO:0000256" key="1">
    <source>
        <dbReference type="SAM" id="MobiDB-lite"/>
    </source>
</evidence>
<keyword evidence="3" id="KW-1185">Reference proteome</keyword>
<dbReference type="EMBL" id="JABWUV010000005">
    <property type="protein sequence ID" value="KAF6355211.1"/>
    <property type="molecule type" value="Genomic_DNA"/>
</dbReference>
<dbReference type="PANTHER" id="PTHR35084">
    <property type="entry name" value="TCF3 FUSION PARTNER"/>
    <property type="match status" value="1"/>
</dbReference>
<proteinExistence type="predicted"/>
<dbReference type="PANTHER" id="PTHR35084:SF1">
    <property type="entry name" value="TCF3 FUSION PARTNER"/>
    <property type="match status" value="1"/>
</dbReference>
<dbReference type="GO" id="GO:0043065">
    <property type="term" value="P:positive regulation of apoptotic process"/>
    <property type="evidence" value="ECO:0007669"/>
    <property type="project" value="TreeGrafter"/>
</dbReference>
<sequence length="199" mass="21284">MQPGPSRRPRRQPRCLGCVGNAIWCLGRGDPEGDPGASMESLHGQMARCRDRNKDPRLQQERRFLMKVLDSYGDNYRASQFTILLEDEGSQGTDAPTTGNAENEPPEKEGLSPPRRTPAPMEASSPAPGPWRGAQQLEEAASATRRGPGGSPADSRAGPHTDKGGGRLWLQSGQGSGLKLGFSGARKVAALPHPSQLPL</sequence>
<dbReference type="Proteomes" id="UP000527355">
    <property type="component" value="Unassembled WGS sequence"/>
</dbReference>
<dbReference type="AlphaFoldDB" id="A0A7J7XZU8"/>